<evidence type="ECO:0000313" key="2">
    <source>
        <dbReference type="EMBL" id="EGD98065.1"/>
    </source>
</evidence>
<feature type="compositionally biased region" description="Basic and acidic residues" evidence="1">
    <location>
        <begin position="1"/>
        <end position="11"/>
    </location>
</feature>
<name>F2S3B6_TRIT1</name>
<evidence type="ECO:0000313" key="3">
    <source>
        <dbReference type="Proteomes" id="UP000009172"/>
    </source>
</evidence>
<reference evidence="3" key="1">
    <citation type="journal article" date="2012" name="MBio">
        <title>Comparative genome analysis of Trichophyton rubrum and related dermatophytes reveals candidate genes involved in infection.</title>
        <authorList>
            <person name="Martinez D.A."/>
            <person name="Oliver B.G."/>
            <person name="Graeser Y."/>
            <person name="Goldberg J.M."/>
            <person name="Li W."/>
            <person name="Martinez-Rossi N.M."/>
            <person name="Monod M."/>
            <person name="Shelest E."/>
            <person name="Barton R.C."/>
            <person name="Birch E."/>
            <person name="Brakhage A.A."/>
            <person name="Chen Z."/>
            <person name="Gurr S.J."/>
            <person name="Heiman D."/>
            <person name="Heitman J."/>
            <person name="Kosti I."/>
            <person name="Rossi A."/>
            <person name="Saif S."/>
            <person name="Samalova M."/>
            <person name="Saunders C.W."/>
            <person name="Shea T."/>
            <person name="Summerbell R.C."/>
            <person name="Xu J."/>
            <person name="Young S."/>
            <person name="Zeng Q."/>
            <person name="Birren B.W."/>
            <person name="Cuomo C.A."/>
            <person name="White T.C."/>
        </authorList>
    </citation>
    <scope>NUCLEOTIDE SEQUENCE [LARGE SCALE GENOMIC DNA]</scope>
    <source>
        <strain evidence="3">CBS 112818</strain>
    </source>
</reference>
<dbReference type="EMBL" id="GG698507">
    <property type="protein sequence ID" value="EGD98065.1"/>
    <property type="molecule type" value="Genomic_DNA"/>
</dbReference>
<gene>
    <name evidence="2" type="ORF">TESG_08526</name>
</gene>
<feature type="region of interest" description="Disordered" evidence="1">
    <location>
        <begin position="1"/>
        <end position="36"/>
    </location>
</feature>
<accession>F2S3B6</accession>
<dbReference type="HOGENOM" id="CLU_2401267_0_0_1"/>
<protein>
    <submittedName>
        <fullName evidence="2">Uncharacterized protein</fullName>
    </submittedName>
</protein>
<evidence type="ECO:0000256" key="1">
    <source>
        <dbReference type="SAM" id="MobiDB-lite"/>
    </source>
</evidence>
<dbReference type="AlphaFoldDB" id="F2S3B6"/>
<sequence>MRGQGEGRDSRGSLGTAGAVRDLAGTRSDRQDSEWNDQEATGCVMFGLVLWAACGGAYQHHHSIQQKRGGECEFPISIAHRLGMRAAMLPNLV</sequence>
<keyword evidence="3" id="KW-1185">Reference proteome</keyword>
<organism evidence="2 3">
    <name type="scientific">Trichophyton tonsurans (strain CBS 112818)</name>
    <name type="common">Scalp ringworm fungus</name>
    <dbReference type="NCBI Taxonomy" id="647933"/>
    <lineage>
        <taxon>Eukaryota</taxon>
        <taxon>Fungi</taxon>
        <taxon>Dikarya</taxon>
        <taxon>Ascomycota</taxon>
        <taxon>Pezizomycotina</taxon>
        <taxon>Eurotiomycetes</taxon>
        <taxon>Eurotiomycetidae</taxon>
        <taxon>Onygenales</taxon>
        <taxon>Arthrodermataceae</taxon>
        <taxon>Trichophyton</taxon>
    </lineage>
</organism>
<proteinExistence type="predicted"/>
<dbReference type="Proteomes" id="UP000009172">
    <property type="component" value="Unassembled WGS sequence"/>
</dbReference>